<reference evidence="1" key="2">
    <citation type="submission" date="2020-11" db="EMBL/GenBank/DDBJ databases">
        <title>Description of novel Gluconobacter species.</title>
        <authorList>
            <person name="Cleenwerck I."/>
            <person name="Cnockaert M."/>
            <person name="Borremans W."/>
            <person name="Wieme A.D."/>
            <person name="De Vuyst L."/>
            <person name="Vandamme P."/>
        </authorList>
    </citation>
    <scope>NUCLEOTIDE SEQUENCE</scope>
    <source>
        <strain evidence="1">LMG 31484</strain>
    </source>
</reference>
<organism evidence="1 2">
    <name type="scientific">Gluconobacter vitians</name>
    <dbReference type="NCBI Taxonomy" id="2728102"/>
    <lineage>
        <taxon>Bacteria</taxon>
        <taxon>Pseudomonadati</taxon>
        <taxon>Pseudomonadota</taxon>
        <taxon>Alphaproteobacteria</taxon>
        <taxon>Acetobacterales</taxon>
        <taxon>Acetobacteraceae</taxon>
        <taxon>Gluconobacter</taxon>
    </lineage>
</organism>
<name>A0ABR9Y636_9PROT</name>
<gene>
    <name evidence="1" type="ORF">HKD24_09250</name>
</gene>
<proteinExistence type="predicted"/>
<evidence type="ECO:0000313" key="2">
    <source>
        <dbReference type="Proteomes" id="UP000623107"/>
    </source>
</evidence>
<sequence length="80" mass="8599">MMARPSHDYTRLEPMVRRLHADGHGVQRIARQAGISVGSAHGLICRLGLARPAAQAVARRRPVRRPMPVGMGLVLGGVNA</sequence>
<dbReference type="EMBL" id="JABCQG010000010">
    <property type="protein sequence ID" value="MBF0859399.1"/>
    <property type="molecule type" value="Genomic_DNA"/>
</dbReference>
<evidence type="ECO:0000313" key="1">
    <source>
        <dbReference type="EMBL" id="MBF0859399.1"/>
    </source>
</evidence>
<protein>
    <recommendedName>
        <fullName evidence="3">Transposase</fullName>
    </recommendedName>
</protein>
<comment type="caution">
    <text evidence="1">The sequence shown here is derived from an EMBL/GenBank/DDBJ whole genome shotgun (WGS) entry which is preliminary data.</text>
</comment>
<evidence type="ECO:0008006" key="3">
    <source>
        <dbReference type="Google" id="ProtNLM"/>
    </source>
</evidence>
<keyword evidence="2" id="KW-1185">Reference proteome</keyword>
<accession>A0ABR9Y636</accession>
<reference evidence="1" key="1">
    <citation type="submission" date="2020-04" db="EMBL/GenBank/DDBJ databases">
        <authorList>
            <person name="Sombolestani A."/>
        </authorList>
    </citation>
    <scope>NUCLEOTIDE SEQUENCE</scope>
    <source>
        <strain evidence="1">LMG 31484</strain>
    </source>
</reference>
<dbReference type="RefSeq" id="WP_194260028.1">
    <property type="nucleotide sequence ID" value="NZ_JABCQG010000010.1"/>
</dbReference>
<dbReference type="Proteomes" id="UP000623107">
    <property type="component" value="Unassembled WGS sequence"/>
</dbReference>